<keyword evidence="1" id="KW-0560">Oxidoreductase</keyword>
<dbReference type="Gene3D" id="3.40.50.720">
    <property type="entry name" value="NAD(P)-binding Rossmann-like Domain"/>
    <property type="match status" value="1"/>
</dbReference>
<evidence type="ECO:0000313" key="3">
    <source>
        <dbReference type="EMBL" id="KAK8074112.1"/>
    </source>
</evidence>
<name>A0ABR1VSG4_9PEZI</name>
<dbReference type="SMART" id="SM00829">
    <property type="entry name" value="PKS_ER"/>
    <property type="match status" value="1"/>
</dbReference>
<gene>
    <name evidence="3" type="ORF">PG994_005011</name>
</gene>
<dbReference type="Proteomes" id="UP001480595">
    <property type="component" value="Unassembled WGS sequence"/>
</dbReference>
<dbReference type="GeneID" id="92089483"/>
<dbReference type="CDD" id="cd05288">
    <property type="entry name" value="PGDH"/>
    <property type="match status" value="1"/>
</dbReference>
<sequence>MSRPTETRRWVLAKKPAGLPVLSGPDATFRLETVPLPPLQAGQLLCKARYFSNDAGQRGFIESPVPADRYYINTVPLGEPMFAGVIAEVVEAHASVSESHHQLGQLVMSLHMGVWSEYFVLDAAHAQPVVPNGKIAMTHHLGAFGGPGLAAYTGLHYAARIKPDDIVVVSAAAGATGSVAVQIAANLVGCRRVVGIAGGEAKCAWVRSLLSKGNDNGAQHACVDYKSPHFAADLKRATEGGNATVYFDNVGGDVLDTVLGCMARAGRVAVCGAVSTYNNNNAPMALRNWFEIVNRRLTLQGFILLDFADKLPGAVAELGEAAATGRLRLDGASETVVEVGIEGVPAVWLRLYSGLNQGKLVTKLVV</sequence>
<dbReference type="InterPro" id="IPR020843">
    <property type="entry name" value="ER"/>
</dbReference>
<protein>
    <submittedName>
        <fullName evidence="3">NADP-dependent oxidoreductase YfmJ</fullName>
    </submittedName>
</protein>
<dbReference type="InterPro" id="IPR045010">
    <property type="entry name" value="MDR_fam"/>
</dbReference>
<dbReference type="InterPro" id="IPR041694">
    <property type="entry name" value="ADH_N_2"/>
</dbReference>
<dbReference type="SUPFAM" id="SSF51735">
    <property type="entry name" value="NAD(P)-binding Rossmann-fold domains"/>
    <property type="match status" value="1"/>
</dbReference>
<feature type="domain" description="Enoyl reductase (ER)" evidence="2">
    <location>
        <begin position="24"/>
        <end position="362"/>
    </location>
</feature>
<dbReference type="PANTHER" id="PTHR43205:SF19">
    <property type="entry name" value="ENOYL REDUCTASE (ER) DOMAIN-CONTAINING PROTEIN"/>
    <property type="match status" value="1"/>
</dbReference>
<dbReference type="Gene3D" id="3.90.180.10">
    <property type="entry name" value="Medium-chain alcohol dehydrogenases, catalytic domain"/>
    <property type="match status" value="1"/>
</dbReference>
<dbReference type="InterPro" id="IPR036291">
    <property type="entry name" value="NAD(P)-bd_dom_sf"/>
</dbReference>
<evidence type="ECO:0000259" key="2">
    <source>
        <dbReference type="SMART" id="SM00829"/>
    </source>
</evidence>
<dbReference type="EMBL" id="JAQQWL010000005">
    <property type="protein sequence ID" value="KAK8074112.1"/>
    <property type="molecule type" value="Genomic_DNA"/>
</dbReference>
<proteinExistence type="predicted"/>
<dbReference type="Pfam" id="PF16884">
    <property type="entry name" value="ADH_N_2"/>
    <property type="match status" value="1"/>
</dbReference>
<accession>A0ABR1VSG4</accession>
<dbReference type="RefSeq" id="XP_066718587.1">
    <property type="nucleotide sequence ID" value="XM_066856420.1"/>
</dbReference>
<dbReference type="InterPro" id="IPR013149">
    <property type="entry name" value="ADH-like_C"/>
</dbReference>
<evidence type="ECO:0000313" key="4">
    <source>
        <dbReference type="Proteomes" id="UP001480595"/>
    </source>
</evidence>
<dbReference type="PANTHER" id="PTHR43205">
    <property type="entry name" value="PROSTAGLANDIN REDUCTASE"/>
    <property type="match status" value="1"/>
</dbReference>
<dbReference type="SUPFAM" id="SSF50129">
    <property type="entry name" value="GroES-like"/>
    <property type="match status" value="1"/>
</dbReference>
<comment type="caution">
    <text evidence="3">The sequence shown here is derived from an EMBL/GenBank/DDBJ whole genome shotgun (WGS) entry which is preliminary data.</text>
</comment>
<dbReference type="InterPro" id="IPR011032">
    <property type="entry name" value="GroES-like_sf"/>
</dbReference>
<organism evidence="3 4">
    <name type="scientific">Apiospora phragmitis</name>
    <dbReference type="NCBI Taxonomy" id="2905665"/>
    <lineage>
        <taxon>Eukaryota</taxon>
        <taxon>Fungi</taxon>
        <taxon>Dikarya</taxon>
        <taxon>Ascomycota</taxon>
        <taxon>Pezizomycotina</taxon>
        <taxon>Sordariomycetes</taxon>
        <taxon>Xylariomycetidae</taxon>
        <taxon>Amphisphaeriales</taxon>
        <taxon>Apiosporaceae</taxon>
        <taxon>Apiospora</taxon>
    </lineage>
</organism>
<dbReference type="Pfam" id="PF00107">
    <property type="entry name" value="ADH_zinc_N"/>
    <property type="match status" value="1"/>
</dbReference>
<keyword evidence="4" id="KW-1185">Reference proteome</keyword>
<evidence type="ECO:0000256" key="1">
    <source>
        <dbReference type="ARBA" id="ARBA00023002"/>
    </source>
</evidence>
<reference evidence="3 4" key="1">
    <citation type="submission" date="2023-01" db="EMBL/GenBank/DDBJ databases">
        <title>Analysis of 21 Apiospora genomes using comparative genomics revels a genus with tremendous synthesis potential of carbohydrate active enzymes and secondary metabolites.</title>
        <authorList>
            <person name="Sorensen T."/>
        </authorList>
    </citation>
    <scope>NUCLEOTIDE SEQUENCE [LARGE SCALE GENOMIC DNA]</scope>
    <source>
        <strain evidence="3 4">CBS 135458</strain>
    </source>
</reference>